<gene>
    <name evidence="2" type="ORF">DI392_04065</name>
</gene>
<evidence type="ECO:0000256" key="1">
    <source>
        <dbReference type="SAM" id="SignalP"/>
    </source>
</evidence>
<keyword evidence="1" id="KW-0732">Signal</keyword>
<proteinExistence type="predicted"/>
<dbReference type="Proteomes" id="UP000245362">
    <property type="component" value="Unassembled WGS sequence"/>
</dbReference>
<comment type="caution">
    <text evidence="2">The sequence shown here is derived from an EMBL/GenBank/DDBJ whole genome shotgun (WGS) entry which is preliminary data.</text>
</comment>
<dbReference type="SUPFAM" id="SSF47781">
    <property type="entry name" value="RuvA domain 2-like"/>
    <property type="match status" value="1"/>
</dbReference>
<reference evidence="2 3" key="1">
    <citation type="submission" date="2018-05" db="EMBL/GenBank/DDBJ databases">
        <title>Vibrio limimaris sp. nov., isolated from marine sediment.</title>
        <authorList>
            <person name="Li C.-M."/>
        </authorList>
    </citation>
    <scope>NUCLEOTIDE SEQUENCE [LARGE SCALE GENOMIC DNA]</scope>
    <source>
        <strain evidence="2 3">E4404</strain>
    </source>
</reference>
<dbReference type="EMBL" id="QFWT01000002">
    <property type="protein sequence ID" value="PWI34295.1"/>
    <property type="molecule type" value="Genomic_DNA"/>
</dbReference>
<dbReference type="Gene3D" id="1.10.150.280">
    <property type="entry name" value="AF1531-like domain"/>
    <property type="match status" value="1"/>
</dbReference>
<dbReference type="Pfam" id="PF12836">
    <property type="entry name" value="HHH_3"/>
    <property type="match status" value="1"/>
</dbReference>
<dbReference type="InterPro" id="IPR010994">
    <property type="entry name" value="RuvA_2-like"/>
</dbReference>
<dbReference type="RefSeq" id="WP_109318633.1">
    <property type="nucleotide sequence ID" value="NZ_QFWT01000002.1"/>
</dbReference>
<evidence type="ECO:0000313" key="2">
    <source>
        <dbReference type="EMBL" id="PWI34295.1"/>
    </source>
</evidence>
<dbReference type="InterPro" id="IPR051675">
    <property type="entry name" value="Endo/Exo/Phosphatase_dom_1"/>
</dbReference>
<dbReference type="OrthoDB" id="7510573at2"/>
<dbReference type="PANTHER" id="PTHR21180:SF32">
    <property type="entry name" value="ENDONUCLEASE_EXONUCLEASE_PHOSPHATASE FAMILY DOMAIN-CONTAINING PROTEIN 1"/>
    <property type="match status" value="1"/>
</dbReference>
<dbReference type="AlphaFoldDB" id="A0A2U3BC28"/>
<dbReference type="GO" id="GO:0015627">
    <property type="term" value="C:type II protein secretion system complex"/>
    <property type="evidence" value="ECO:0007669"/>
    <property type="project" value="TreeGrafter"/>
</dbReference>
<dbReference type="NCBIfam" id="TIGR00426">
    <property type="entry name" value="competence protein ComEA helix-hairpin-helix repeat region"/>
    <property type="match status" value="1"/>
</dbReference>
<organism evidence="2 3">
    <name type="scientific">Vibrio albus</name>
    <dbReference type="NCBI Taxonomy" id="2200953"/>
    <lineage>
        <taxon>Bacteria</taxon>
        <taxon>Pseudomonadati</taxon>
        <taxon>Pseudomonadota</taxon>
        <taxon>Gammaproteobacteria</taxon>
        <taxon>Vibrionales</taxon>
        <taxon>Vibrionaceae</taxon>
        <taxon>Vibrio</taxon>
    </lineage>
</organism>
<protein>
    <submittedName>
        <fullName evidence="2">DNA uptake protein</fullName>
    </submittedName>
</protein>
<dbReference type="GO" id="GO:0015628">
    <property type="term" value="P:protein secretion by the type II secretion system"/>
    <property type="evidence" value="ECO:0007669"/>
    <property type="project" value="TreeGrafter"/>
</dbReference>
<accession>A0A2U3BC28</accession>
<evidence type="ECO:0000313" key="3">
    <source>
        <dbReference type="Proteomes" id="UP000245362"/>
    </source>
</evidence>
<keyword evidence="3" id="KW-1185">Reference proteome</keyword>
<dbReference type="InterPro" id="IPR004509">
    <property type="entry name" value="Competence_ComEA_HhH"/>
</dbReference>
<feature type="signal peptide" evidence="1">
    <location>
        <begin position="1"/>
        <end position="22"/>
    </location>
</feature>
<dbReference type="PANTHER" id="PTHR21180">
    <property type="entry name" value="ENDONUCLEASE/EXONUCLEASE/PHOSPHATASE FAMILY DOMAIN-CONTAINING PROTEIN 1"/>
    <property type="match status" value="1"/>
</dbReference>
<sequence length="102" mass="11006">MKYLKLFVITLLAGCFSLSALSAEDTAKEKPDTHAGIEITVNINTASAEELSTLLVGIGIKKAESIVEYRSEHGEFKAAEDLQKVKGIGAATVEKNKDRILL</sequence>
<feature type="chain" id="PRO_5015452925" evidence="1">
    <location>
        <begin position="23"/>
        <end position="102"/>
    </location>
</feature>
<name>A0A2U3BC28_9VIBR</name>